<feature type="region of interest" description="Disordered" evidence="6">
    <location>
        <begin position="574"/>
        <end position="598"/>
    </location>
</feature>
<dbReference type="InterPro" id="IPR026541">
    <property type="entry name" value="MRG_dom"/>
</dbReference>
<dbReference type="EMBL" id="OD004829">
    <property type="protein sequence ID" value="CAD7410546.1"/>
    <property type="molecule type" value="Genomic_DNA"/>
</dbReference>
<evidence type="ECO:0000256" key="2">
    <source>
        <dbReference type="ARBA" id="ARBA00022853"/>
    </source>
</evidence>
<protein>
    <submittedName>
        <fullName evidence="9">Uncharacterized protein</fullName>
    </submittedName>
</protein>
<dbReference type="InterPro" id="IPR038217">
    <property type="entry name" value="MRG_C_sf"/>
</dbReference>
<evidence type="ECO:0000256" key="6">
    <source>
        <dbReference type="SAM" id="MobiDB-lite"/>
    </source>
</evidence>
<accession>A0A7R9H6B8</accession>
<dbReference type="GO" id="GO:0072487">
    <property type="term" value="C:MSL complex"/>
    <property type="evidence" value="ECO:0007669"/>
    <property type="project" value="TreeGrafter"/>
</dbReference>
<keyword evidence="5" id="KW-0539">Nucleus</keyword>
<name>A0A7R9H6B8_TIMPO</name>
<dbReference type="Gene3D" id="1.10.274.30">
    <property type="entry name" value="MRG domain"/>
    <property type="match status" value="2"/>
</dbReference>
<dbReference type="InterPro" id="IPR008676">
    <property type="entry name" value="MRG"/>
</dbReference>
<dbReference type="PANTHER" id="PTHR10880">
    <property type="entry name" value="MORTALITY FACTOR 4-LIKE PROTEIN"/>
    <property type="match status" value="1"/>
</dbReference>
<reference evidence="9" key="1">
    <citation type="submission" date="2020-11" db="EMBL/GenBank/DDBJ databases">
        <authorList>
            <person name="Tran Van P."/>
        </authorList>
    </citation>
    <scope>NUCLEOTIDE SEQUENCE</scope>
</reference>
<dbReference type="AlphaFoldDB" id="A0A7R9H6B8"/>
<dbReference type="Pfam" id="PF05712">
    <property type="entry name" value="MRG"/>
    <property type="match status" value="1"/>
</dbReference>
<keyword evidence="2" id="KW-0156">Chromatin regulator</keyword>
<feature type="compositionally biased region" description="Polar residues" evidence="6">
    <location>
        <begin position="162"/>
        <end position="174"/>
    </location>
</feature>
<dbReference type="GO" id="GO:0006355">
    <property type="term" value="P:regulation of DNA-templated transcription"/>
    <property type="evidence" value="ECO:0007669"/>
    <property type="project" value="InterPro"/>
</dbReference>
<evidence type="ECO:0000256" key="3">
    <source>
        <dbReference type="ARBA" id="ARBA00023015"/>
    </source>
</evidence>
<evidence type="ECO:0000259" key="8">
    <source>
        <dbReference type="Pfam" id="PF22732"/>
    </source>
</evidence>
<feature type="compositionally biased region" description="Basic and acidic residues" evidence="6">
    <location>
        <begin position="347"/>
        <end position="371"/>
    </location>
</feature>
<organism evidence="9">
    <name type="scientific">Timema poppense</name>
    <name type="common">Walking stick</name>
    <dbReference type="NCBI Taxonomy" id="170557"/>
    <lineage>
        <taxon>Eukaryota</taxon>
        <taxon>Metazoa</taxon>
        <taxon>Ecdysozoa</taxon>
        <taxon>Arthropoda</taxon>
        <taxon>Hexapoda</taxon>
        <taxon>Insecta</taxon>
        <taxon>Pterygota</taxon>
        <taxon>Neoptera</taxon>
        <taxon>Polyneoptera</taxon>
        <taxon>Phasmatodea</taxon>
        <taxon>Timematodea</taxon>
        <taxon>Timematoidea</taxon>
        <taxon>Timematidae</taxon>
        <taxon>Timema</taxon>
    </lineage>
</organism>
<gene>
    <name evidence="9" type="ORF">TPSB3V08_LOCUS7414</name>
</gene>
<evidence type="ECO:0000259" key="7">
    <source>
        <dbReference type="Pfam" id="PF05712"/>
    </source>
</evidence>
<feature type="domain" description="MSL3 chromodomain-like" evidence="8">
    <location>
        <begin position="11"/>
        <end position="34"/>
    </location>
</feature>
<feature type="region of interest" description="Disordered" evidence="6">
    <location>
        <begin position="332"/>
        <end position="417"/>
    </location>
</feature>
<feature type="domain" description="MRG" evidence="7">
    <location>
        <begin position="207"/>
        <end position="525"/>
    </location>
</feature>
<dbReference type="GO" id="GO:0005634">
    <property type="term" value="C:nucleus"/>
    <property type="evidence" value="ECO:0007669"/>
    <property type="project" value="UniProtKB-SubCell"/>
</dbReference>
<keyword evidence="3" id="KW-0805">Transcription regulation</keyword>
<proteinExistence type="predicted"/>
<evidence type="ECO:0000313" key="9">
    <source>
        <dbReference type="EMBL" id="CAD7410546.1"/>
    </source>
</evidence>
<dbReference type="PROSITE" id="PS51640">
    <property type="entry name" value="MRG"/>
    <property type="match status" value="1"/>
</dbReference>
<feature type="region of interest" description="Disordered" evidence="6">
    <location>
        <begin position="433"/>
        <end position="453"/>
    </location>
</feature>
<evidence type="ECO:0000256" key="4">
    <source>
        <dbReference type="ARBA" id="ARBA00023163"/>
    </source>
</evidence>
<evidence type="ECO:0000256" key="5">
    <source>
        <dbReference type="ARBA" id="ARBA00023242"/>
    </source>
</evidence>
<dbReference type="PANTHER" id="PTHR10880:SF15">
    <property type="entry name" value="MSL COMPLEX SUBUNIT 3"/>
    <property type="match status" value="1"/>
</dbReference>
<sequence>MVSTRGMKFKFSEGERVLCYEPDPTKAKVLYDSKEVLALQSLVRGGVVLSVFCREVKRSFGRWCVRIDYSRFGIISQGAGSPCQQREEQKDYRILDSLPDTDENRQLQRDLAEKAQLQLGAYLYRRERKKSTSNRSKSETLEQRKVRRRRGGGAVSEEESPGRTTSPSQSGNQDTDPEEEEEANITNVECELQEDEVIDCQQSSSEGEGEESSGEEDEPPLLEFSEKFKSLLDQDYNLINNNNKLVNIPVQPNAATILEGYLHYCAITQLCGHMGKQERGRYRNPPPNKAANVYEACKGLNLIRELVNGLRIYFDFTLGDQLLYRHEQEQYKQLRSSPPLRPQIKQEISDSARESDDGHPLTVKEEKEDPHSQPGDSDGKPPSTASPKKGRKRILRSNRPDAETTMTNGLGQFGRDADQQPFTVKTEEVINHHFSNSSNSQSSSLPSIPERPTSPRSCTLLNRVLVWRCIPDKLYSESPVVPCLVYGAAHLARLLVKLPEMLYSTNMTERRLKLILRDMYHFMKWTCVTTAAQLLCFSLWLAFSFANLNNPSFILTGINVRLIRSTKIISSQPQGSARLTSERARKRLGGHTGERASA</sequence>
<feature type="compositionally biased region" description="Acidic residues" evidence="6">
    <location>
        <begin position="207"/>
        <end position="220"/>
    </location>
</feature>
<dbReference type="Pfam" id="PF22732">
    <property type="entry name" value="MSL3_chromo-like"/>
    <property type="match status" value="1"/>
</dbReference>
<comment type="subcellular location">
    <subcellularLocation>
        <location evidence="1">Nucleus</location>
    </subcellularLocation>
</comment>
<feature type="compositionally biased region" description="Low complexity" evidence="6">
    <location>
        <begin position="435"/>
        <end position="444"/>
    </location>
</feature>
<feature type="region of interest" description="Disordered" evidence="6">
    <location>
        <begin position="127"/>
        <end position="220"/>
    </location>
</feature>
<evidence type="ECO:0000256" key="1">
    <source>
        <dbReference type="ARBA" id="ARBA00004123"/>
    </source>
</evidence>
<keyword evidence="4" id="KW-0804">Transcription</keyword>
<dbReference type="InterPro" id="IPR053820">
    <property type="entry name" value="MSL3_chromo-like"/>
</dbReference>
<dbReference type="GO" id="GO:0006325">
    <property type="term" value="P:chromatin organization"/>
    <property type="evidence" value="ECO:0007669"/>
    <property type="project" value="UniProtKB-KW"/>
</dbReference>
<dbReference type="GO" id="GO:0035267">
    <property type="term" value="C:NuA4 histone acetyltransferase complex"/>
    <property type="evidence" value="ECO:0007669"/>
    <property type="project" value="TreeGrafter"/>
</dbReference>